<feature type="region of interest" description="Disordered" evidence="4">
    <location>
        <begin position="314"/>
        <end position="387"/>
    </location>
</feature>
<feature type="compositionally biased region" description="Basic and acidic residues" evidence="4">
    <location>
        <begin position="314"/>
        <end position="327"/>
    </location>
</feature>
<dbReference type="InterPro" id="IPR046335">
    <property type="entry name" value="LacI/GalR-like_sensor"/>
</dbReference>
<evidence type="ECO:0000259" key="5">
    <source>
        <dbReference type="PROSITE" id="PS50932"/>
    </source>
</evidence>
<dbReference type="GO" id="GO:0000976">
    <property type="term" value="F:transcription cis-regulatory region binding"/>
    <property type="evidence" value="ECO:0007669"/>
    <property type="project" value="TreeGrafter"/>
</dbReference>
<dbReference type="Pfam" id="PF13377">
    <property type="entry name" value="Peripla_BP_3"/>
    <property type="match status" value="1"/>
</dbReference>
<dbReference type="CDD" id="cd01392">
    <property type="entry name" value="HTH_LacI"/>
    <property type="match status" value="1"/>
</dbReference>
<organism evidence="6 7">
    <name type="scientific">Microterricola viridarii</name>
    <dbReference type="NCBI Taxonomy" id="412690"/>
    <lineage>
        <taxon>Bacteria</taxon>
        <taxon>Bacillati</taxon>
        <taxon>Actinomycetota</taxon>
        <taxon>Actinomycetes</taxon>
        <taxon>Micrococcales</taxon>
        <taxon>Microbacteriaceae</taxon>
        <taxon>Microterricola</taxon>
    </lineage>
</organism>
<dbReference type="PROSITE" id="PS50932">
    <property type="entry name" value="HTH_LACI_2"/>
    <property type="match status" value="1"/>
</dbReference>
<dbReference type="Gene3D" id="3.40.50.2300">
    <property type="match status" value="2"/>
</dbReference>
<name>A0A1H1ZFG9_9MICO</name>
<protein>
    <submittedName>
        <fullName evidence="6">DNA-binding transcriptional regulator, LacI/PurR family</fullName>
    </submittedName>
</protein>
<dbReference type="Proteomes" id="UP000181956">
    <property type="component" value="Chromosome I"/>
</dbReference>
<dbReference type="InterPro" id="IPR010982">
    <property type="entry name" value="Lambda_DNA-bd_dom_sf"/>
</dbReference>
<dbReference type="EMBL" id="LT629742">
    <property type="protein sequence ID" value="SDT32393.1"/>
    <property type="molecule type" value="Genomic_DNA"/>
</dbReference>
<dbReference type="PRINTS" id="PR00036">
    <property type="entry name" value="HTHLACI"/>
</dbReference>
<evidence type="ECO:0000256" key="2">
    <source>
        <dbReference type="ARBA" id="ARBA00023125"/>
    </source>
</evidence>
<keyword evidence="3" id="KW-0804">Transcription</keyword>
<dbReference type="STRING" id="412690.SAMN04489834_3438"/>
<accession>A0A1H1ZFG9</accession>
<dbReference type="RefSeq" id="WP_083365125.1">
    <property type="nucleotide sequence ID" value="NZ_LT629742.1"/>
</dbReference>
<dbReference type="PANTHER" id="PTHR30146">
    <property type="entry name" value="LACI-RELATED TRANSCRIPTIONAL REPRESSOR"/>
    <property type="match status" value="1"/>
</dbReference>
<dbReference type="CDD" id="cd01574">
    <property type="entry name" value="PBP1_LacI"/>
    <property type="match status" value="1"/>
</dbReference>
<evidence type="ECO:0000256" key="1">
    <source>
        <dbReference type="ARBA" id="ARBA00023015"/>
    </source>
</evidence>
<evidence type="ECO:0000313" key="6">
    <source>
        <dbReference type="EMBL" id="SDT32393.1"/>
    </source>
</evidence>
<proteinExistence type="predicted"/>
<sequence length="387" mass="40811">MTDEAGRGRAPSIRDVARLAGVSHQTVSRVLNHHPSIRPETKARVLAVMDELQYRPNRAARALVTSRSRVIGVLAASSAQYGPASSIAAIEVAARAHGYYINTANIVGSDPEAITGAIEHLMAQAVEGLVVIAPQVRVFDILAERAIDVPLVTLQPTGKFGDNTLAVDQITGARLATRHLIELGHRHIYHLAGPQDWIEAEARMTGFLREMSDSDVPTTAPILGDWTADFGYYAGRELLSVRDFTAIFSSNDQMALGLMHAVRDAGLDVPGDVSIVGFDDIPEAAHFAPPLTTVRQDFAELGRRSIEQLIAEIGRREAAGEHGNGDRDGDDTGGAPDGAAGGGLPASGYPSGADPAGASGEGDAPSTSSRLLVPELIVRRSTGAPAF</sequence>
<gene>
    <name evidence="6" type="ORF">SAMN04489834_3438</name>
</gene>
<feature type="compositionally biased region" description="Gly residues" evidence="4">
    <location>
        <begin position="335"/>
        <end position="345"/>
    </location>
</feature>
<dbReference type="InterPro" id="IPR028082">
    <property type="entry name" value="Peripla_BP_I"/>
</dbReference>
<feature type="domain" description="HTH lacI-type" evidence="5">
    <location>
        <begin position="11"/>
        <end position="65"/>
    </location>
</feature>
<reference evidence="7" key="1">
    <citation type="submission" date="2016-10" db="EMBL/GenBank/DDBJ databases">
        <authorList>
            <person name="Varghese N."/>
            <person name="Submissions S."/>
        </authorList>
    </citation>
    <scope>NUCLEOTIDE SEQUENCE [LARGE SCALE GENOMIC DNA]</scope>
    <source>
        <strain evidence="7">DSM 21772</strain>
    </source>
</reference>
<dbReference type="OrthoDB" id="9785139at2"/>
<dbReference type="GO" id="GO:0003700">
    <property type="term" value="F:DNA-binding transcription factor activity"/>
    <property type="evidence" value="ECO:0007669"/>
    <property type="project" value="TreeGrafter"/>
</dbReference>
<keyword evidence="7" id="KW-1185">Reference proteome</keyword>
<keyword evidence="2 6" id="KW-0238">DNA-binding</keyword>
<evidence type="ECO:0000256" key="3">
    <source>
        <dbReference type="ARBA" id="ARBA00023163"/>
    </source>
</evidence>
<dbReference type="SUPFAM" id="SSF47413">
    <property type="entry name" value="lambda repressor-like DNA-binding domains"/>
    <property type="match status" value="1"/>
</dbReference>
<dbReference type="AlphaFoldDB" id="A0A1H1ZFG9"/>
<evidence type="ECO:0000256" key="4">
    <source>
        <dbReference type="SAM" id="MobiDB-lite"/>
    </source>
</evidence>
<dbReference type="Gene3D" id="1.10.260.40">
    <property type="entry name" value="lambda repressor-like DNA-binding domains"/>
    <property type="match status" value="1"/>
</dbReference>
<dbReference type="Pfam" id="PF00356">
    <property type="entry name" value="LacI"/>
    <property type="match status" value="1"/>
</dbReference>
<dbReference type="PANTHER" id="PTHR30146:SF109">
    <property type="entry name" value="HTH-TYPE TRANSCRIPTIONAL REGULATOR GALS"/>
    <property type="match status" value="1"/>
</dbReference>
<keyword evidence="1" id="KW-0805">Transcription regulation</keyword>
<dbReference type="SMART" id="SM00354">
    <property type="entry name" value="HTH_LACI"/>
    <property type="match status" value="1"/>
</dbReference>
<dbReference type="PROSITE" id="PS00356">
    <property type="entry name" value="HTH_LACI_1"/>
    <property type="match status" value="1"/>
</dbReference>
<evidence type="ECO:0000313" key="7">
    <source>
        <dbReference type="Proteomes" id="UP000181956"/>
    </source>
</evidence>
<dbReference type="SUPFAM" id="SSF53822">
    <property type="entry name" value="Periplasmic binding protein-like I"/>
    <property type="match status" value="1"/>
</dbReference>
<dbReference type="InterPro" id="IPR000843">
    <property type="entry name" value="HTH_LacI"/>
</dbReference>